<dbReference type="EMBL" id="BDQM01000039">
    <property type="protein sequence ID" value="GAW97634.1"/>
    <property type="molecule type" value="Genomic_DNA"/>
</dbReference>
<feature type="domain" description="Transposase DDE" evidence="1">
    <location>
        <begin position="16"/>
        <end position="43"/>
    </location>
</feature>
<dbReference type="Proteomes" id="UP000197068">
    <property type="component" value="Unassembled WGS sequence"/>
</dbReference>
<gene>
    <name evidence="2" type="ORF">MTCD1_03272</name>
</gene>
<reference evidence="2 3" key="1">
    <citation type="submission" date="2017-06" db="EMBL/GenBank/DDBJ databases">
        <title>Whole Genome Sequences of Colwellia marinimaniae MTCD1.</title>
        <authorList>
            <person name="Kusumoto H."/>
            <person name="Inoue M."/>
            <person name="Tanikawa K."/>
            <person name="Maeji H."/>
            <person name="Cameron J.H."/>
            <person name="Bartlett D.H."/>
        </authorList>
    </citation>
    <scope>NUCLEOTIDE SEQUENCE [LARGE SCALE GENOMIC DNA]</scope>
    <source>
        <strain evidence="2 3">MTCD1</strain>
    </source>
</reference>
<proteinExistence type="predicted"/>
<evidence type="ECO:0000259" key="1">
    <source>
        <dbReference type="Pfam" id="PF13612"/>
    </source>
</evidence>
<accession>A0ABQ0MZA6</accession>
<dbReference type="InterPro" id="IPR025668">
    <property type="entry name" value="Tnp_DDE_dom"/>
</dbReference>
<name>A0ABQ0MZA6_9GAMM</name>
<evidence type="ECO:0000313" key="3">
    <source>
        <dbReference type="Proteomes" id="UP000197068"/>
    </source>
</evidence>
<sequence length="47" mass="5515">MPFEYSRVTEHYIYTAIICKRLTGKLYADKGYIGKKLSETLKNLMLI</sequence>
<evidence type="ECO:0000313" key="2">
    <source>
        <dbReference type="EMBL" id="GAW97634.1"/>
    </source>
</evidence>
<organism evidence="2 3">
    <name type="scientific">Colwellia marinimaniae</name>
    <dbReference type="NCBI Taxonomy" id="1513592"/>
    <lineage>
        <taxon>Bacteria</taxon>
        <taxon>Pseudomonadati</taxon>
        <taxon>Pseudomonadota</taxon>
        <taxon>Gammaproteobacteria</taxon>
        <taxon>Alteromonadales</taxon>
        <taxon>Colwelliaceae</taxon>
        <taxon>Colwellia</taxon>
    </lineage>
</organism>
<dbReference type="Pfam" id="PF13612">
    <property type="entry name" value="DDE_Tnp_1_3"/>
    <property type="match status" value="1"/>
</dbReference>
<comment type="caution">
    <text evidence="2">The sequence shown here is derived from an EMBL/GenBank/DDBJ whole genome shotgun (WGS) entry which is preliminary data.</text>
</comment>
<keyword evidence="3" id="KW-1185">Reference proteome</keyword>
<protein>
    <recommendedName>
        <fullName evidence="1">Transposase DDE domain-containing protein</fullName>
    </recommendedName>
</protein>